<accession>A0ABV8UDI7</accession>
<dbReference type="PANTHER" id="PTHR23044">
    <property type="entry name" value="3'-5' EXONUCLEASE ERI1-RELATED"/>
    <property type="match status" value="1"/>
</dbReference>
<keyword evidence="3 5" id="KW-0269">Exonuclease</keyword>
<dbReference type="Pfam" id="PF00929">
    <property type="entry name" value="RNase_T"/>
    <property type="match status" value="1"/>
</dbReference>
<evidence type="ECO:0000256" key="3">
    <source>
        <dbReference type="ARBA" id="ARBA00022839"/>
    </source>
</evidence>
<dbReference type="InterPro" id="IPR036397">
    <property type="entry name" value="RNaseH_sf"/>
</dbReference>
<dbReference type="Proteomes" id="UP001595776">
    <property type="component" value="Unassembled WGS sequence"/>
</dbReference>
<evidence type="ECO:0000259" key="4">
    <source>
        <dbReference type="SMART" id="SM00479"/>
    </source>
</evidence>
<dbReference type="InterPro" id="IPR047201">
    <property type="entry name" value="ERI-1_3'hExo-like"/>
</dbReference>
<gene>
    <name evidence="5" type="ORF">ACFO5Q_15315</name>
</gene>
<keyword evidence="2" id="KW-0378">Hydrolase</keyword>
<comment type="caution">
    <text evidence="5">The sequence shown here is derived from an EMBL/GenBank/DDBJ whole genome shotgun (WGS) entry which is preliminary data.</text>
</comment>
<evidence type="ECO:0000256" key="1">
    <source>
        <dbReference type="ARBA" id="ARBA00022722"/>
    </source>
</evidence>
<reference evidence="6" key="1">
    <citation type="journal article" date="2019" name="Int. J. Syst. Evol. Microbiol.">
        <title>The Global Catalogue of Microorganisms (GCM) 10K type strain sequencing project: providing services to taxonomists for standard genome sequencing and annotation.</title>
        <authorList>
            <consortium name="The Broad Institute Genomics Platform"/>
            <consortium name="The Broad Institute Genome Sequencing Center for Infectious Disease"/>
            <person name="Wu L."/>
            <person name="Ma J."/>
        </authorList>
    </citation>
    <scope>NUCLEOTIDE SEQUENCE [LARGE SCALE GENOMIC DNA]</scope>
    <source>
        <strain evidence="6">CGMCC 1.15304</strain>
    </source>
</reference>
<dbReference type="RefSeq" id="WP_197421046.1">
    <property type="nucleotide sequence ID" value="NZ_JBHSCR010000015.1"/>
</dbReference>
<dbReference type="SUPFAM" id="SSF53098">
    <property type="entry name" value="Ribonuclease H-like"/>
    <property type="match status" value="1"/>
</dbReference>
<evidence type="ECO:0000256" key="2">
    <source>
        <dbReference type="ARBA" id="ARBA00022801"/>
    </source>
</evidence>
<evidence type="ECO:0000313" key="5">
    <source>
        <dbReference type="EMBL" id="MFC4349220.1"/>
    </source>
</evidence>
<feature type="domain" description="Exonuclease" evidence="4">
    <location>
        <begin position="3"/>
        <end position="188"/>
    </location>
</feature>
<dbReference type="EMBL" id="JBHSCR010000015">
    <property type="protein sequence ID" value="MFC4349220.1"/>
    <property type="molecule type" value="Genomic_DNA"/>
</dbReference>
<name>A0ABV8UDI7_9PROT</name>
<dbReference type="InterPro" id="IPR051274">
    <property type="entry name" value="3-5_Exoribonuclease"/>
</dbReference>
<sequence>MKTFLCIDLEATCFDRETLGRDLTVEDMETIEIGVVALDEAGEGVGEFHSYVKPAYTEVSPYCTDVTGITADTLADAPGFADMMEALRQWLFGLQAWPDCWYSWGNYDLKQLELDASAKRSNLVLPLPPHRNAKKLFQKQHIRKGRQVGLLKALELVNLTFEGRHHSALDDARNVARLFEYFHNPAKHIRSVTCR</sequence>
<dbReference type="InterPro" id="IPR012337">
    <property type="entry name" value="RNaseH-like_sf"/>
</dbReference>
<dbReference type="InterPro" id="IPR013520">
    <property type="entry name" value="Ribonucl_H"/>
</dbReference>
<keyword evidence="6" id="KW-1185">Reference proteome</keyword>
<dbReference type="GO" id="GO:0004527">
    <property type="term" value="F:exonuclease activity"/>
    <property type="evidence" value="ECO:0007669"/>
    <property type="project" value="UniProtKB-KW"/>
</dbReference>
<keyword evidence="1" id="KW-0540">Nuclease</keyword>
<evidence type="ECO:0000313" key="6">
    <source>
        <dbReference type="Proteomes" id="UP001595776"/>
    </source>
</evidence>
<dbReference type="Gene3D" id="3.30.420.10">
    <property type="entry name" value="Ribonuclease H-like superfamily/Ribonuclease H"/>
    <property type="match status" value="1"/>
</dbReference>
<proteinExistence type="predicted"/>
<dbReference type="CDD" id="cd06133">
    <property type="entry name" value="ERI-1_3'hExo_like"/>
    <property type="match status" value="1"/>
</dbReference>
<dbReference type="PANTHER" id="PTHR23044:SF61">
    <property type="entry name" value="3'-5' EXORIBONUCLEASE 1-RELATED"/>
    <property type="match status" value="1"/>
</dbReference>
<organism evidence="5 6">
    <name type="scientific">Kordiimonas lipolytica</name>
    <dbReference type="NCBI Taxonomy" id="1662421"/>
    <lineage>
        <taxon>Bacteria</taxon>
        <taxon>Pseudomonadati</taxon>
        <taxon>Pseudomonadota</taxon>
        <taxon>Alphaproteobacteria</taxon>
        <taxon>Kordiimonadales</taxon>
        <taxon>Kordiimonadaceae</taxon>
        <taxon>Kordiimonas</taxon>
    </lineage>
</organism>
<dbReference type="SMART" id="SM00479">
    <property type="entry name" value="EXOIII"/>
    <property type="match status" value="1"/>
</dbReference>
<protein>
    <submittedName>
        <fullName evidence="5">Exonuclease domain-containing protein</fullName>
    </submittedName>
</protein>